<accession>A0AAN5CHQ1</accession>
<dbReference type="EMBL" id="BTRK01000004">
    <property type="protein sequence ID" value="GMR44615.1"/>
    <property type="molecule type" value="Genomic_DNA"/>
</dbReference>
<name>A0AAN5CHQ1_9BILA</name>
<sequence length="136" mass="15422">MEAYAQKRNAKLIDLRMLNQSSIDVLDRIKRQSDAVSVSYKIEWNSSDGRDGVLEQMRECLGTRVGKLELYVNGWQIKLATFFDVFEKIRFRKLAVVVDNLSDSEQEEQRRCASSGSGQNGNGQNGKRTPFAGDSR</sequence>
<evidence type="ECO:0000313" key="3">
    <source>
        <dbReference type="Proteomes" id="UP001328107"/>
    </source>
</evidence>
<dbReference type="Proteomes" id="UP001328107">
    <property type="component" value="Unassembled WGS sequence"/>
</dbReference>
<evidence type="ECO:0000256" key="1">
    <source>
        <dbReference type="SAM" id="MobiDB-lite"/>
    </source>
</evidence>
<protein>
    <submittedName>
        <fullName evidence="2">Uncharacterized protein</fullName>
    </submittedName>
</protein>
<reference evidence="3" key="1">
    <citation type="submission" date="2022-10" db="EMBL/GenBank/DDBJ databases">
        <title>Genome assembly of Pristionchus species.</title>
        <authorList>
            <person name="Yoshida K."/>
            <person name="Sommer R.J."/>
        </authorList>
    </citation>
    <scope>NUCLEOTIDE SEQUENCE [LARGE SCALE GENOMIC DNA]</scope>
    <source>
        <strain evidence="3">RS5460</strain>
    </source>
</reference>
<gene>
    <name evidence="2" type="ORF">PMAYCL1PPCAC_14810</name>
</gene>
<dbReference type="AlphaFoldDB" id="A0AAN5CHQ1"/>
<proteinExistence type="predicted"/>
<evidence type="ECO:0000313" key="2">
    <source>
        <dbReference type="EMBL" id="GMR44615.1"/>
    </source>
</evidence>
<organism evidence="2 3">
    <name type="scientific">Pristionchus mayeri</name>
    <dbReference type="NCBI Taxonomy" id="1317129"/>
    <lineage>
        <taxon>Eukaryota</taxon>
        <taxon>Metazoa</taxon>
        <taxon>Ecdysozoa</taxon>
        <taxon>Nematoda</taxon>
        <taxon>Chromadorea</taxon>
        <taxon>Rhabditida</taxon>
        <taxon>Rhabditina</taxon>
        <taxon>Diplogasteromorpha</taxon>
        <taxon>Diplogasteroidea</taxon>
        <taxon>Neodiplogasteridae</taxon>
        <taxon>Pristionchus</taxon>
    </lineage>
</organism>
<keyword evidence="3" id="KW-1185">Reference proteome</keyword>
<comment type="caution">
    <text evidence="2">The sequence shown here is derived from an EMBL/GenBank/DDBJ whole genome shotgun (WGS) entry which is preliminary data.</text>
</comment>
<feature type="region of interest" description="Disordered" evidence="1">
    <location>
        <begin position="102"/>
        <end position="136"/>
    </location>
</feature>